<sequence length="88" mass="10350">MCITSNSSVANKGRKRRPNRIWTRIMQPWRQQAAYLETEVVMYGMSLSWQSRRVLMTTLYASNLHDCSVDSIVAFTVLFLDVRTRLRH</sequence>
<evidence type="ECO:0008006" key="3">
    <source>
        <dbReference type="Google" id="ProtNLM"/>
    </source>
</evidence>
<keyword evidence="2" id="KW-1185">Reference proteome</keyword>
<evidence type="ECO:0000313" key="1">
    <source>
        <dbReference type="EMBL" id="KAF5826136.1"/>
    </source>
</evidence>
<gene>
    <name evidence="1" type="ORF">DUNSADRAFT_4616</name>
</gene>
<name>A0ABQ7FVB7_DUNSA</name>
<dbReference type="Proteomes" id="UP000815325">
    <property type="component" value="Unassembled WGS sequence"/>
</dbReference>
<proteinExistence type="predicted"/>
<evidence type="ECO:0000313" key="2">
    <source>
        <dbReference type="Proteomes" id="UP000815325"/>
    </source>
</evidence>
<protein>
    <recommendedName>
        <fullName evidence="3">Encoded protein</fullName>
    </recommendedName>
</protein>
<accession>A0ABQ7FVB7</accession>
<comment type="caution">
    <text evidence="1">The sequence shown here is derived from an EMBL/GenBank/DDBJ whole genome shotgun (WGS) entry which is preliminary data.</text>
</comment>
<dbReference type="EMBL" id="MU071310">
    <property type="protein sequence ID" value="KAF5826136.1"/>
    <property type="molecule type" value="Genomic_DNA"/>
</dbReference>
<reference evidence="1" key="1">
    <citation type="submission" date="2017-08" db="EMBL/GenBank/DDBJ databases">
        <authorList>
            <person name="Polle J.E."/>
            <person name="Barry K."/>
            <person name="Cushman J."/>
            <person name="Schmutz J."/>
            <person name="Tran D."/>
            <person name="Hathwaick L.T."/>
            <person name="Yim W.C."/>
            <person name="Jenkins J."/>
            <person name="Mckie-Krisberg Z.M."/>
            <person name="Prochnik S."/>
            <person name="Lindquist E."/>
            <person name="Dockter R.B."/>
            <person name="Adam C."/>
            <person name="Molina H."/>
            <person name="Bunkerborg J."/>
            <person name="Jin E."/>
            <person name="Buchheim M."/>
            <person name="Magnuson J."/>
        </authorList>
    </citation>
    <scope>NUCLEOTIDE SEQUENCE</scope>
    <source>
        <strain evidence="1">CCAP 19/18</strain>
    </source>
</reference>
<organism evidence="1 2">
    <name type="scientific">Dunaliella salina</name>
    <name type="common">Green alga</name>
    <name type="synonym">Protococcus salinus</name>
    <dbReference type="NCBI Taxonomy" id="3046"/>
    <lineage>
        <taxon>Eukaryota</taxon>
        <taxon>Viridiplantae</taxon>
        <taxon>Chlorophyta</taxon>
        <taxon>core chlorophytes</taxon>
        <taxon>Chlorophyceae</taxon>
        <taxon>CS clade</taxon>
        <taxon>Chlamydomonadales</taxon>
        <taxon>Dunaliellaceae</taxon>
        <taxon>Dunaliella</taxon>
    </lineage>
</organism>